<gene>
    <name evidence="1" type="ORF">SS1G_14196</name>
</gene>
<proteinExistence type="predicted"/>
<reference evidence="2" key="1">
    <citation type="journal article" date="2011" name="PLoS Genet.">
        <title>Genomic analysis of the necrotrophic fungal pathogens Sclerotinia sclerotiorum and Botrytis cinerea.</title>
        <authorList>
            <person name="Amselem J."/>
            <person name="Cuomo C.A."/>
            <person name="van Kan J.A."/>
            <person name="Viaud M."/>
            <person name="Benito E.P."/>
            <person name="Couloux A."/>
            <person name="Coutinho P.M."/>
            <person name="de Vries R.P."/>
            <person name="Dyer P.S."/>
            <person name="Fillinger S."/>
            <person name="Fournier E."/>
            <person name="Gout L."/>
            <person name="Hahn M."/>
            <person name="Kohn L."/>
            <person name="Lapalu N."/>
            <person name="Plummer K.M."/>
            <person name="Pradier J.M."/>
            <person name="Quevillon E."/>
            <person name="Sharon A."/>
            <person name="Simon A."/>
            <person name="ten Have A."/>
            <person name="Tudzynski B."/>
            <person name="Tudzynski P."/>
            <person name="Wincker P."/>
            <person name="Andrew M."/>
            <person name="Anthouard V."/>
            <person name="Beever R.E."/>
            <person name="Beffa R."/>
            <person name="Benoit I."/>
            <person name="Bouzid O."/>
            <person name="Brault B."/>
            <person name="Chen Z."/>
            <person name="Choquer M."/>
            <person name="Collemare J."/>
            <person name="Cotton P."/>
            <person name="Danchin E.G."/>
            <person name="Da Silva C."/>
            <person name="Gautier A."/>
            <person name="Giraud C."/>
            <person name="Giraud T."/>
            <person name="Gonzalez C."/>
            <person name="Grossetete S."/>
            <person name="Guldener U."/>
            <person name="Henrissat B."/>
            <person name="Howlett B.J."/>
            <person name="Kodira C."/>
            <person name="Kretschmer M."/>
            <person name="Lappartient A."/>
            <person name="Leroch M."/>
            <person name="Levis C."/>
            <person name="Mauceli E."/>
            <person name="Neuveglise C."/>
            <person name="Oeser B."/>
            <person name="Pearson M."/>
            <person name="Poulain J."/>
            <person name="Poussereau N."/>
            <person name="Quesneville H."/>
            <person name="Rascle C."/>
            <person name="Schumacher J."/>
            <person name="Segurens B."/>
            <person name="Sexton A."/>
            <person name="Silva E."/>
            <person name="Sirven C."/>
            <person name="Soanes D.M."/>
            <person name="Talbot N.J."/>
            <person name="Templeton M."/>
            <person name="Yandava C."/>
            <person name="Yarden O."/>
            <person name="Zeng Q."/>
            <person name="Rollins J.A."/>
            <person name="Lebrun M.H."/>
            <person name="Dickman M."/>
        </authorList>
    </citation>
    <scope>NUCLEOTIDE SEQUENCE [LARGE SCALE GENOMIC DNA]</scope>
    <source>
        <strain evidence="2">ATCC 18683 / 1980 / Ss-1</strain>
    </source>
</reference>
<organism evidence="1 2">
    <name type="scientific">Sclerotinia sclerotiorum (strain ATCC 18683 / 1980 / Ss-1)</name>
    <name type="common">White mold</name>
    <name type="synonym">Whetzelinia sclerotiorum</name>
    <dbReference type="NCBI Taxonomy" id="665079"/>
    <lineage>
        <taxon>Eukaryota</taxon>
        <taxon>Fungi</taxon>
        <taxon>Dikarya</taxon>
        <taxon>Ascomycota</taxon>
        <taxon>Pezizomycotina</taxon>
        <taxon>Leotiomycetes</taxon>
        <taxon>Helotiales</taxon>
        <taxon>Sclerotiniaceae</taxon>
        <taxon>Sclerotinia</taxon>
    </lineage>
</organism>
<dbReference type="RefSeq" id="XP_001584913.1">
    <property type="nucleotide sequence ID" value="XM_001584863.1"/>
</dbReference>
<accession>A7F9B5</accession>
<name>A7F9B5_SCLS1</name>
<keyword evidence="2" id="KW-1185">Reference proteome</keyword>
<dbReference type="GeneID" id="5480964"/>
<evidence type="ECO:0000313" key="2">
    <source>
        <dbReference type="Proteomes" id="UP000001312"/>
    </source>
</evidence>
<dbReference type="EMBL" id="CH476650">
    <property type="protein sequence ID" value="EDO00326.1"/>
    <property type="molecule type" value="Genomic_DNA"/>
</dbReference>
<dbReference type="InParanoid" id="A7F9B5"/>
<dbReference type="Proteomes" id="UP000001312">
    <property type="component" value="Unassembled WGS sequence"/>
</dbReference>
<evidence type="ECO:0000313" key="1">
    <source>
        <dbReference type="EMBL" id="EDO00326.1"/>
    </source>
</evidence>
<protein>
    <submittedName>
        <fullName evidence="1">Uncharacterized protein</fullName>
    </submittedName>
</protein>
<dbReference type="AlphaFoldDB" id="A7F9B5"/>
<sequence length="87" mass="9533">MCIQGHFPRSEDVAGKTGEDGKIYQLGAPIHFVYHPDLKAKSQKPIVLQLIQIEKKAQLFLFSATIARTASSKEVPGTTALNILVDI</sequence>
<dbReference type="KEGG" id="ssl:SS1G_14196"/>